<accession>A0A6A1LJR0</accession>
<dbReference type="Proteomes" id="UP000761534">
    <property type="component" value="Unassembled WGS sequence"/>
</dbReference>
<dbReference type="VEuPathDB" id="FungiDB:TRICI_006528"/>
<gene>
    <name evidence="1" type="ORF">TRICI_006528</name>
</gene>
<keyword evidence="2" id="KW-1185">Reference proteome</keyword>
<evidence type="ECO:0000313" key="1">
    <source>
        <dbReference type="EMBL" id="KAA8898572.1"/>
    </source>
</evidence>
<comment type="caution">
    <text evidence="1">The sequence shown here is derived from an EMBL/GenBank/DDBJ whole genome shotgun (WGS) entry which is preliminary data.</text>
</comment>
<dbReference type="AlphaFoldDB" id="A0A6A1LJR0"/>
<dbReference type="EMBL" id="SWFS01000541">
    <property type="protein sequence ID" value="KAA8898572.1"/>
    <property type="molecule type" value="Genomic_DNA"/>
</dbReference>
<proteinExistence type="predicted"/>
<organism evidence="1 2">
    <name type="scientific">Trichomonascus ciferrii</name>
    <dbReference type="NCBI Taxonomy" id="44093"/>
    <lineage>
        <taxon>Eukaryota</taxon>
        <taxon>Fungi</taxon>
        <taxon>Dikarya</taxon>
        <taxon>Ascomycota</taxon>
        <taxon>Saccharomycotina</taxon>
        <taxon>Dipodascomycetes</taxon>
        <taxon>Dipodascales</taxon>
        <taxon>Trichomonascaceae</taxon>
        <taxon>Trichomonascus</taxon>
        <taxon>Trichomonascus ciferrii complex</taxon>
    </lineage>
</organism>
<evidence type="ECO:0000313" key="2">
    <source>
        <dbReference type="Proteomes" id="UP000761534"/>
    </source>
</evidence>
<sequence>MAIEVVEPHAHCFEHIRGRCYKLNEEPEKPGKKIPIERLPNFSGRGEDLYNWGSMVNGFIASYKAYVGRNMFRDMVISKIPLQFRMGLSTALTDYYEVFMFLDQFLDPPEPVEEIKYELDTMPINLLNKLSIQDYMKKHVLLCKSLAWDEERSREDLLARVFDPISVTAAGVYRADLPYDETAACIVVLMKVFAENAAKRLKNDKSVDLTKVTKSSANTIFGKLCDCWAEECGGDYKKMMFETNSTVFSDKVLYEMMLKCGSFKAHQATKKLIVRAITEESGKDKLYDELNAALVDEHHRYNI</sequence>
<name>A0A6A1LJR0_9ASCO</name>
<reference evidence="1" key="1">
    <citation type="journal article" date="2019" name="G3 (Bethesda)">
        <title>Genome Assemblies of Two Rare Opportunistic Yeast Pathogens: Diutina rugosa (syn. Candida rugosa) and Trichomonascus ciferrii (syn. Candida ciferrii).</title>
        <authorList>
            <person name="Mixao V."/>
            <person name="Saus E."/>
            <person name="Hansen A.P."/>
            <person name="Lass-Florl C."/>
            <person name="Gabaldon T."/>
        </authorList>
    </citation>
    <scope>NUCLEOTIDE SEQUENCE</scope>
    <source>
        <strain evidence="1">CBS 4856</strain>
    </source>
</reference>
<protein>
    <submittedName>
        <fullName evidence="1">Uncharacterized protein</fullName>
    </submittedName>
</protein>